<dbReference type="Pfam" id="PF20241">
    <property type="entry name" value="DUF6598"/>
    <property type="match status" value="1"/>
</dbReference>
<dbReference type="Gramene" id="AET2Gv20904800.4">
    <property type="protein sequence ID" value="AET2Gv20904800.4"/>
    <property type="gene ID" value="AET2Gv20904800"/>
</dbReference>
<evidence type="ECO:0000313" key="3">
    <source>
        <dbReference type="EnsemblPlants" id="AET2Gv20904800.4"/>
    </source>
</evidence>
<keyword evidence="1" id="KW-1133">Transmembrane helix</keyword>
<reference evidence="3" key="5">
    <citation type="journal article" date="2021" name="G3 (Bethesda)">
        <title>Aegilops tauschii genome assembly Aet v5.0 features greater sequence contiguity and improved annotation.</title>
        <authorList>
            <person name="Wang L."/>
            <person name="Zhu T."/>
            <person name="Rodriguez J.C."/>
            <person name="Deal K.R."/>
            <person name="Dubcovsky J."/>
            <person name="McGuire P.E."/>
            <person name="Lux T."/>
            <person name="Spannagl M."/>
            <person name="Mayer K.F.X."/>
            <person name="Baldrich P."/>
            <person name="Meyers B.C."/>
            <person name="Huo N."/>
            <person name="Gu Y.Q."/>
            <person name="Zhou H."/>
            <person name="Devos K.M."/>
            <person name="Bennetzen J.L."/>
            <person name="Unver T."/>
            <person name="Budak H."/>
            <person name="Gulick P.J."/>
            <person name="Galiba G."/>
            <person name="Kalapos B."/>
            <person name="Nelson D.R."/>
            <person name="Li P."/>
            <person name="You F.M."/>
            <person name="Luo M.C."/>
            <person name="Dvorak J."/>
        </authorList>
    </citation>
    <scope>NUCLEOTIDE SEQUENCE [LARGE SCALE GENOMIC DNA]</scope>
    <source>
        <strain evidence="3">cv. AL8/78</strain>
    </source>
</reference>
<proteinExistence type="predicted"/>
<dbReference type="Proteomes" id="UP000015105">
    <property type="component" value="Chromosome 2D"/>
</dbReference>
<accession>A0A453CNC8</accession>
<dbReference type="OrthoDB" id="676131at2759"/>
<protein>
    <recommendedName>
        <fullName evidence="2">DUF6598 domain-containing protein</fullName>
    </recommendedName>
</protein>
<keyword evidence="4" id="KW-1185">Reference proteome</keyword>
<feature type="transmembrane region" description="Helical" evidence="1">
    <location>
        <begin position="20"/>
        <end position="40"/>
    </location>
</feature>
<reference evidence="3" key="3">
    <citation type="journal article" date="2017" name="Nature">
        <title>Genome sequence of the progenitor of the wheat D genome Aegilops tauschii.</title>
        <authorList>
            <person name="Luo M.C."/>
            <person name="Gu Y.Q."/>
            <person name="Puiu D."/>
            <person name="Wang H."/>
            <person name="Twardziok S.O."/>
            <person name="Deal K.R."/>
            <person name="Huo N."/>
            <person name="Zhu T."/>
            <person name="Wang L."/>
            <person name="Wang Y."/>
            <person name="McGuire P.E."/>
            <person name="Liu S."/>
            <person name="Long H."/>
            <person name="Ramasamy R.K."/>
            <person name="Rodriguez J.C."/>
            <person name="Van S.L."/>
            <person name="Yuan L."/>
            <person name="Wang Z."/>
            <person name="Xia Z."/>
            <person name="Xiao L."/>
            <person name="Anderson O.D."/>
            <person name="Ouyang S."/>
            <person name="Liang Y."/>
            <person name="Zimin A.V."/>
            <person name="Pertea G."/>
            <person name="Qi P."/>
            <person name="Bennetzen J.L."/>
            <person name="Dai X."/>
            <person name="Dawson M.W."/>
            <person name="Muller H.G."/>
            <person name="Kugler K."/>
            <person name="Rivarola-Duarte L."/>
            <person name="Spannagl M."/>
            <person name="Mayer K.F.X."/>
            <person name="Lu F.H."/>
            <person name="Bevan M.W."/>
            <person name="Leroy P."/>
            <person name="Li P."/>
            <person name="You F.M."/>
            <person name="Sun Q."/>
            <person name="Liu Z."/>
            <person name="Lyons E."/>
            <person name="Wicker T."/>
            <person name="Salzberg S.L."/>
            <person name="Devos K.M."/>
            <person name="Dvorak J."/>
        </authorList>
    </citation>
    <scope>NUCLEOTIDE SEQUENCE [LARGE SCALE GENOMIC DNA]</scope>
    <source>
        <strain evidence="3">cv. AL8/78</strain>
    </source>
</reference>
<dbReference type="KEGG" id="ats:109763572"/>
<evidence type="ECO:0000259" key="2">
    <source>
        <dbReference type="Pfam" id="PF20241"/>
    </source>
</evidence>
<dbReference type="GeneID" id="109763572"/>
<organism evidence="3 4">
    <name type="scientific">Aegilops tauschii subsp. strangulata</name>
    <name type="common">Goatgrass</name>
    <dbReference type="NCBI Taxonomy" id="200361"/>
    <lineage>
        <taxon>Eukaryota</taxon>
        <taxon>Viridiplantae</taxon>
        <taxon>Streptophyta</taxon>
        <taxon>Embryophyta</taxon>
        <taxon>Tracheophyta</taxon>
        <taxon>Spermatophyta</taxon>
        <taxon>Magnoliopsida</taxon>
        <taxon>Liliopsida</taxon>
        <taxon>Poales</taxon>
        <taxon>Poaceae</taxon>
        <taxon>BOP clade</taxon>
        <taxon>Pooideae</taxon>
        <taxon>Triticodae</taxon>
        <taxon>Triticeae</taxon>
        <taxon>Triticinae</taxon>
        <taxon>Aegilops</taxon>
    </lineage>
</organism>
<dbReference type="PANTHER" id="PTHR33065:SF78">
    <property type="entry name" value="GENOME ASSEMBLY, CHROMOSOME: II"/>
    <property type="match status" value="1"/>
</dbReference>
<feature type="domain" description="DUF6598" evidence="2">
    <location>
        <begin position="48"/>
        <end position="286"/>
    </location>
</feature>
<sequence length="298" mass="33713">MKFAVKALLPENTPWLDWLSLQGFMTTVFLIGFLWFPPYLQDTLPRRSMQIFSIKVTDLRYGLIWPLQIYGSVAFRNSIGHKANYLFRCTRDSFQTITQKDPFLRLTGPSQAIWLLGRVFIDVQLKVKCKKESEDEVLTYKFYEFRQDFRFGLLIPRPIPCKRCTLEFALAVLPSSVQATVGVRVVDGSWPDQCPGLVACSTDSVKGGKVVLLDFPDGKLPTKSDGVVELVRHVVSVDEPKGKLVVSMKASRDGFSAQCTVDFEMQASGRSTDVCDLIFCKMEVTVCWSTLLLQNILE</sequence>
<keyword evidence="1" id="KW-0472">Membrane</keyword>
<dbReference type="PANTHER" id="PTHR33065">
    <property type="entry name" value="OS07G0486400 PROTEIN"/>
    <property type="match status" value="1"/>
</dbReference>
<dbReference type="AlphaFoldDB" id="A0A453CNC8"/>
<evidence type="ECO:0000313" key="4">
    <source>
        <dbReference type="Proteomes" id="UP000015105"/>
    </source>
</evidence>
<name>A0A453CNC8_AEGTS</name>
<keyword evidence="1" id="KW-0812">Transmembrane</keyword>
<reference evidence="4" key="1">
    <citation type="journal article" date="2014" name="Science">
        <title>Ancient hybridizations among the ancestral genomes of bread wheat.</title>
        <authorList>
            <consortium name="International Wheat Genome Sequencing Consortium,"/>
            <person name="Marcussen T."/>
            <person name="Sandve S.R."/>
            <person name="Heier L."/>
            <person name="Spannagl M."/>
            <person name="Pfeifer M."/>
            <person name="Jakobsen K.S."/>
            <person name="Wulff B.B."/>
            <person name="Steuernagel B."/>
            <person name="Mayer K.F."/>
            <person name="Olsen O.A."/>
        </authorList>
    </citation>
    <scope>NUCLEOTIDE SEQUENCE [LARGE SCALE GENOMIC DNA]</scope>
    <source>
        <strain evidence="4">cv. AL8/78</strain>
    </source>
</reference>
<dbReference type="RefSeq" id="XP_020178004.1">
    <property type="nucleotide sequence ID" value="XM_020322415.4"/>
</dbReference>
<dbReference type="InterPro" id="IPR046533">
    <property type="entry name" value="DUF6598"/>
</dbReference>
<dbReference type="OMA" id="CAIWLLG"/>
<dbReference type="EnsemblPlants" id="AET2Gv20904800.4">
    <property type="protein sequence ID" value="AET2Gv20904800.4"/>
    <property type="gene ID" value="AET2Gv20904800"/>
</dbReference>
<reference evidence="4" key="2">
    <citation type="journal article" date="2017" name="Nat. Plants">
        <title>The Aegilops tauschii genome reveals multiple impacts of transposons.</title>
        <authorList>
            <person name="Zhao G."/>
            <person name="Zou C."/>
            <person name="Li K."/>
            <person name="Wang K."/>
            <person name="Li T."/>
            <person name="Gao L."/>
            <person name="Zhang X."/>
            <person name="Wang H."/>
            <person name="Yang Z."/>
            <person name="Liu X."/>
            <person name="Jiang W."/>
            <person name="Mao L."/>
            <person name="Kong X."/>
            <person name="Jiao Y."/>
            <person name="Jia J."/>
        </authorList>
    </citation>
    <scope>NUCLEOTIDE SEQUENCE [LARGE SCALE GENOMIC DNA]</scope>
    <source>
        <strain evidence="4">cv. AL8/78</strain>
    </source>
</reference>
<reference evidence="3" key="4">
    <citation type="submission" date="2019-03" db="UniProtKB">
        <authorList>
            <consortium name="EnsemblPlants"/>
        </authorList>
    </citation>
    <scope>IDENTIFICATION</scope>
</reference>
<evidence type="ECO:0000256" key="1">
    <source>
        <dbReference type="SAM" id="Phobius"/>
    </source>
</evidence>